<protein>
    <submittedName>
        <fullName evidence="3">NAD(P)-dependent oxidoreductase</fullName>
    </submittedName>
</protein>
<accession>A0A971M1Y7</accession>
<dbReference type="Gene3D" id="3.40.50.720">
    <property type="entry name" value="NAD(P)-binding Rossmann-like Domain"/>
    <property type="match status" value="1"/>
</dbReference>
<comment type="caution">
    <text evidence="3">The sequence shown here is derived from an EMBL/GenBank/DDBJ whole genome shotgun (WGS) entry which is preliminary data.</text>
</comment>
<dbReference type="SUPFAM" id="SSF51735">
    <property type="entry name" value="NAD(P)-binding Rossmann-fold domains"/>
    <property type="match status" value="1"/>
</dbReference>
<evidence type="ECO:0000313" key="3">
    <source>
        <dbReference type="EMBL" id="NLW34468.1"/>
    </source>
</evidence>
<reference evidence="3" key="1">
    <citation type="journal article" date="2020" name="Biotechnol. Biofuels">
        <title>New insights from the biogas microbiome by comprehensive genome-resolved metagenomics of nearly 1600 species originating from multiple anaerobic digesters.</title>
        <authorList>
            <person name="Campanaro S."/>
            <person name="Treu L."/>
            <person name="Rodriguez-R L.M."/>
            <person name="Kovalovszki A."/>
            <person name="Ziels R.M."/>
            <person name="Maus I."/>
            <person name="Zhu X."/>
            <person name="Kougias P.G."/>
            <person name="Basile A."/>
            <person name="Luo G."/>
            <person name="Schluter A."/>
            <person name="Konstantinidis K.T."/>
            <person name="Angelidaki I."/>
        </authorList>
    </citation>
    <scope>NUCLEOTIDE SEQUENCE</scope>
    <source>
        <strain evidence="3">AS06rmzACSIP_7</strain>
    </source>
</reference>
<dbReference type="PANTHER" id="PTHR43000">
    <property type="entry name" value="DTDP-D-GLUCOSE 4,6-DEHYDRATASE-RELATED"/>
    <property type="match status" value="1"/>
</dbReference>
<name>A0A971M1Y7_9BACT</name>
<proteinExistence type="inferred from homology"/>
<dbReference type="AlphaFoldDB" id="A0A971M1Y7"/>
<comment type="similarity">
    <text evidence="1">Belongs to the NAD(P)-dependent epimerase/dehydratase family.</text>
</comment>
<dbReference type="InterPro" id="IPR036291">
    <property type="entry name" value="NAD(P)-bd_dom_sf"/>
</dbReference>
<evidence type="ECO:0000256" key="1">
    <source>
        <dbReference type="ARBA" id="ARBA00007637"/>
    </source>
</evidence>
<feature type="domain" description="NAD-dependent epimerase/dehydratase" evidence="2">
    <location>
        <begin position="6"/>
        <end position="229"/>
    </location>
</feature>
<dbReference type="EMBL" id="JAAYEE010000054">
    <property type="protein sequence ID" value="NLW34468.1"/>
    <property type="molecule type" value="Genomic_DNA"/>
</dbReference>
<evidence type="ECO:0000259" key="2">
    <source>
        <dbReference type="Pfam" id="PF01370"/>
    </source>
</evidence>
<evidence type="ECO:0000313" key="4">
    <source>
        <dbReference type="Proteomes" id="UP000777265"/>
    </source>
</evidence>
<sequence>MTTMTALVTGGSGFLGGLLIRRLIGEGIKCVSVDLKGPKNECNDSHATFVVGDATDQGLLFGLASRYKFDVIFHLASQIDFAVKNQKTLFDNNIGCAKAVAETAKQYKIPKVIFTSSNSVYVGNRLKRPISELDTPAPVDEYGRSKVQSEILLAGYSDFFDYISIRCPNVIDAGRIGMLSILFEFIEEGRKCWVIGKGEIRHQCIFAQDLNTALLQCIHYPKSNVFNIGSDNVPTFAEMYRAVIEHAHSRSKVVSVPGNTAIMLLRLAHRMHLSPMGEYQFRMLTSDFVFDTAKIKTELSWKPTLTNSEMLSKAYDYYIENKEKIYDGERNSANSGAVNMGILKLLKHLS</sequence>
<gene>
    <name evidence="3" type="ORF">GXY80_03150</name>
</gene>
<reference evidence="3" key="2">
    <citation type="submission" date="2020-01" db="EMBL/GenBank/DDBJ databases">
        <authorList>
            <person name="Campanaro S."/>
        </authorList>
    </citation>
    <scope>NUCLEOTIDE SEQUENCE</scope>
    <source>
        <strain evidence="3">AS06rmzACSIP_7</strain>
    </source>
</reference>
<dbReference type="Proteomes" id="UP000777265">
    <property type="component" value="Unassembled WGS sequence"/>
</dbReference>
<organism evidence="3 4">
    <name type="scientific">Syntrophorhabdus aromaticivorans</name>
    <dbReference type="NCBI Taxonomy" id="328301"/>
    <lineage>
        <taxon>Bacteria</taxon>
        <taxon>Pseudomonadati</taxon>
        <taxon>Thermodesulfobacteriota</taxon>
        <taxon>Syntrophorhabdia</taxon>
        <taxon>Syntrophorhabdales</taxon>
        <taxon>Syntrophorhabdaceae</taxon>
        <taxon>Syntrophorhabdus</taxon>
    </lineage>
</organism>
<dbReference type="InterPro" id="IPR001509">
    <property type="entry name" value="Epimerase_deHydtase"/>
</dbReference>
<dbReference type="Pfam" id="PF01370">
    <property type="entry name" value="Epimerase"/>
    <property type="match status" value="1"/>
</dbReference>